<keyword evidence="3" id="KW-1185">Reference proteome</keyword>
<name>A0AAV9FGP3_ACOCL</name>
<dbReference type="EMBL" id="JAUJYO010000001">
    <property type="protein sequence ID" value="KAK1325055.1"/>
    <property type="molecule type" value="Genomic_DNA"/>
</dbReference>
<dbReference type="AlphaFoldDB" id="A0AAV9FGP3"/>
<dbReference type="Proteomes" id="UP001180020">
    <property type="component" value="Unassembled WGS sequence"/>
</dbReference>
<accession>A0AAV9FGP3</accession>
<proteinExistence type="predicted"/>
<feature type="region of interest" description="Disordered" evidence="1">
    <location>
        <begin position="1"/>
        <end position="30"/>
    </location>
</feature>
<evidence type="ECO:0000256" key="1">
    <source>
        <dbReference type="SAM" id="MobiDB-lite"/>
    </source>
</evidence>
<evidence type="ECO:0000313" key="2">
    <source>
        <dbReference type="EMBL" id="KAK1325055.1"/>
    </source>
</evidence>
<sequence>MEDQEEDKSTISPADRIGRLRFDGPPPPMDDEDWIAVRSVEHDEGEGLITGEEVTFDNGGSSIYYFLMHNHLDEHDIRRYISDVL</sequence>
<gene>
    <name evidence="2" type="ORF">QJS10_CPA01g01752</name>
</gene>
<evidence type="ECO:0000313" key="3">
    <source>
        <dbReference type="Proteomes" id="UP001180020"/>
    </source>
</evidence>
<comment type="caution">
    <text evidence="2">The sequence shown here is derived from an EMBL/GenBank/DDBJ whole genome shotgun (WGS) entry which is preliminary data.</text>
</comment>
<organism evidence="2 3">
    <name type="scientific">Acorus calamus</name>
    <name type="common">Sweet flag</name>
    <dbReference type="NCBI Taxonomy" id="4465"/>
    <lineage>
        <taxon>Eukaryota</taxon>
        <taxon>Viridiplantae</taxon>
        <taxon>Streptophyta</taxon>
        <taxon>Embryophyta</taxon>
        <taxon>Tracheophyta</taxon>
        <taxon>Spermatophyta</taxon>
        <taxon>Magnoliopsida</taxon>
        <taxon>Liliopsida</taxon>
        <taxon>Acoraceae</taxon>
        <taxon>Acorus</taxon>
    </lineage>
</organism>
<protein>
    <submittedName>
        <fullName evidence="2">Uncharacterized protein</fullName>
    </submittedName>
</protein>
<reference evidence="2" key="2">
    <citation type="submission" date="2023-06" db="EMBL/GenBank/DDBJ databases">
        <authorList>
            <person name="Ma L."/>
            <person name="Liu K.-W."/>
            <person name="Li Z."/>
            <person name="Hsiao Y.-Y."/>
            <person name="Qi Y."/>
            <person name="Fu T."/>
            <person name="Tang G."/>
            <person name="Zhang D."/>
            <person name="Sun W.-H."/>
            <person name="Liu D.-K."/>
            <person name="Li Y."/>
            <person name="Chen G.-Z."/>
            <person name="Liu X.-D."/>
            <person name="Liao X.-Y."/>
            <person name="Jiang Y.-T."/>
            <person name="Yu X."/>
            <person name="Hao Y."/>
            <person name="Huang J."/>
            <person name="Zhao X.-W."/>
            <person name="Ke S."/>
            <person name="Chen Y.-Y."/>
            <person name="Wu W.-L."/>
            <person name="Hsu J.-L."/>
            <person name="Lin Y.-F."/>
            <person name="Huang M.-D."/>
            <person name="Li C.-Y."/>
            <person name="Huang L."/>
            <person name="Wang Z.-W."/>
            <person name="Zhao X."/>
            <person name="Zhong W.-Y."/>
            <person name="Peng D.-H."/>
            <person name="Ahmad S."/>
            <person name="Lan S."/>
            <person name="Zhang J.-S."/>
            <person name="Tsai W.-C."/>
            <person name="Van De Peer Y."/>
            <person name="Liu Z.-J."/>
        </authorList>
    </citation>
    <scope>NUCLEOTIDE SEQUENCE</scope>
    <source>
        <strain evidence="2">CP</strain>
        <tissue evidence="2">Leaves</tissue>
    </source>
</reference>
<reference evidence="2" key="1">
    <citation type="journal article" date="2023" name="Nat. Commun.">
        <title>Diploid and tetraploid genomes of Acorus and the evolution of monocots.</title>
        <authorList>
            <person name="Ma L."/>
            <person name="Liu K.W."/>
            <person name="Li Z."/>
            <person name="Hsiao Y.Y."/>
            <person name="Qi Y."/>
            <person name="Fu T."/>
            <person name="Tang G.D."/>
            <person name="Zhang D."/>
            <person name="Sun W.H."/>
            <person name="Liu D.K."/>
            <person name="Li Y."/>
            <person name="Chen G.Z."/>
            <person name="Liu X.D."/>
            <person name="Liao X.Y."/>
            <person name="Jiang Y.T."/>
            <person name="Yu X."/>
            <person name="Hao Y."/>
            <person name="Huang J."/>
            <person name="Zhao X.W."/>
            <person name="Ke S."/>
            <person name="Chen Y.Y."/>
            <person name="Wu W.L."/>
            <person name="Hsu J.L."/>
            <person name="Lin Y.F."/>
            <person name="Huang M.D."/>
            <person name="Li C.Y."/>
            <person name="Huang L."/>
            <person name="Wang Z.W."/>
            <person name="Zhao X."/>
            <person name="Zhong W.Y."/>
            <person name="Peng D.H."/>
            <person name="Ahmad S."/>
            <person name="Lan S."/>
            <person name="Zhang J.S."/>
            <person name="Tsai W.C."/>
            <person name="Van de Peer Y."/>
            <person name="Liu Z.J."/>
        </authorList>
    </citation>
    <scope>NUCLEOTIDE SEQUENCE</scope>
    <source>
        <strain evidence="2">CP</strain>
    </source>
</reference>